<reference evidence="1 2" key="1">
    <citation type="submission" date="2015-09" db="EMBL/GenBank/DDBJ databases">
        <title>Atta colombica WGS genome.</title>
        <authorList>
            <person name="Nygaard S."/>
            <person name="Hu H."/>
            <person name="Boomsma J."/>
            <person name="Zhang G."/>
        </authorList>
    </citation>
    <scope>NUCLEOTIDE SEQUENCE [LARGE SCALE GENOMIC DNA]</scope>
    <source>
        <strain evidence="1">Treedump-2</strain>
        <tissue evidence="1">Whole body</tissue>
    </source>
</reference>
<organism evidence="1 2">
    <name type="scientific">Atta colombica</name>
    <dbReference type="NCBI Taxonomy" id="520822"/>
    <lineage>
        <taxon>Eukaryota</taxon>
        <taxon>Metazoa</taxon>
        <taxon>Ecdysozoa</taxon>
        <taxon>Arthropoda</taxon>
        <taxon>Hexapoda</taxon>
        <taxon>Insecta</taxon>
        <taxon>Pterygota</taxon>
        <taxon>Neoptera</taxon>
        <taxon>Endopterygota</taxon>
        <taxon>Hymenoptera</taxon>
        <taxon>Apocrita</taxon>
        <taxon>Aculeata</taxon>
        <taxon>Formicoidea</taxon>
        <taxon>Formicidae</taxon>
        <taxon>Myrmicinae</taxon>
        <taxon>Atta</taxon>
    </lineage>
</organism>
<evidence type="ECO:0000313" key="2">
    <source>
        <dbReference type="Proteomes" id="UP000078540"/>
    </source>
</evidence>
<name>A0A151I0V9_9HYME</name>
<dbReference type="Proteomes" id="UP000078540">
    <property type="component" value="Unassembled WGS sequence"/>
</dbReference>
<sequence>MCRLYIPPRDSSHTYDSSDIAAQLLGNSVCLHLFAIFSLDMTEILQDDDVEQTEQGETSISRSRGKIRISFSHCQPSWNLSRE</sequence>
<dbReference type="AlphaFoldDB" id="A0A151I0V9"/>
<keyword evidence="2" id="KW-1185">Reference proteome</keyword>
<accession>A0A151I0V9</accession>
<gene>
    <name evidence="1" type="ORF">ALC53_09886</name>
</gene>
<protein>
    <submittedName>
        <fullName evidence="1">Uncharacterized protein</fullName>
    </submittedName>
</protein>
<dbReference type="EMBL" id="KQ976593">
    <property type="protein sequence ID" value="KYM79663.1"/>
    <property type="molecule type" value="Genomic_DNA"/>
</dbReference>
<evidence type="ECO:0000313" key="1">
    <source>
        <dbReference type="EMBL" id="KYM79663.1"/>
    </source>
</evidence>
<proteinExistence type="predicted"/>